<feature type="modified residue" description="4-aspartylphosphate" evidence="3">
    <location>
        <position position="56"/>
    </location>
</feature>
<proteinExistence type="predicted"/>
<dbReference type="PANTHER" id="PTHR44591">
    <property type="entry name" value="STRESS RESPONSE REGULATOR PROTEIN 1"/>
    <property type="match status" value="1"/>
</dbReference>
<evidence type="ECO:0000256" key="1">
    <source>
        <dbReference type="ARBA" id="ARBA00022553"/>
    </source>
</evidence>
<dbReference type="SUPFAM" id="SSF52172">
    <property type="entry name" value="CheY-like"/>
    <property type="match status" value="1"/>
</dbReference>
<evidence type="ECO:0000256" key="2">
    <source>
        <dbReference type="ARBA" id="ARBA00023012"/>
    </source>
</evidence>
<dbReference type="PANTHER" id="PTHR44591:SF14">
    <property type="entry name" value="PROTEIN PILG"/>
    <property type="match status" value="1"/>
</dbReference>
<dbReference type="InterPro" id="IPR011006">
    <property type="entry name" value="CheY-like_superfamily"/>
</dbReference>
<evidence type="ECO:0000259" key="4">
    <source>
        <dbReference type="PROSITE" id="PS50110"/>
    </source>
</evidence>
<keyword evidence="2" id="KW-0902">Two-component regulatory system</keyword>
<dbReference type="AlphaFoldDB" id="A0A1G1XYV9"/>
<protein>
    <recommendedName>
        <fullName evidence="4">Response regulatory domain-containing protein</fullName>
    </recommendedName>
</protein>
<accession>A0A1G1XYV9</accession>
<dbReference type="CDD" id="cd00156">
    <property type="entry name" value="REC"/>
    <property type="match status" value="1"/>
</dbReference>
<evidence type="ECO:0000256" key="3">
    <source>
        <dbReference type="PROSITE-ProRule" id="PRU00169"/>
    </source>
</evidence>
<dbReference type="InterPro" id="IPR001789">
    <property type="entry name" value="Sig_transdc_resp-reg_receiver"/>
</dbReference>
<dbReference type="SMART" id="SM00448">
    <property type="entry name" value="REC"/>
    <property type="match status" value="1"/>
</dbReference>
<organism evidence="5 6">
    <name type="scientific">Candidatus Buchananbacteria bacterium RIFCSPHIGHO2_01_FULL_39_14</name>
    <dbReference type="NCBI Taxonomy" id="1797532"/>
    <lineage>
        <taxon>Bacteria</taxon>
        <taxon>Candidatus Buchananiibacteriota</taxon>
    </lineage>
</organism>
<dbReference type="InterPro" id="IPR050595">
    <property type="entry name" value="Bact_response_regulator"/>
</dbReference>
<name>A0A1G1XYV9_9BACT</name>
<dbReference type="GO" id="GO:0000160">
    <property type="term" value="P:phosphorelay signal transduction system"/>
    <property type="evidence" value="ECO:0007669"/>
    <property type="project" value="UniProtKB-KW"/>
</dbReference>
<dbReference type="EMBL" id="MHIB01000004">
    <property type="protein sequence ID" value="OGY45141.1"/>
    <property type="molecule type" value="Genomic_DNA"/>
</dbReference>
<sequence>MSNSSKKILIIEDDKFLAKMLSRMLESHQYDTILASTGKEGLIKASGEEIDLILLDIILPDIDGFDLLETIKKEEKTKNIPVMIISNLGQPEDMAQGRALGAMDYLIKSDLSLDEVIKKVRKILPV</sequence>
<reference evidence="5 6" key="1">
    <citation type="journal article" date="2016" name="Nat. Commun.">
        <title>Thousands of microbial genomes shed light on interconnected biogeochemical processes in an aquifer system.</title>
        <authorList>
            <person name="Anantharaman K."/>
            <person name="Brown C.T."/>
            <person name="Hug L.A."/>
            <person name="Sharon I."/>
            <person name="Castelle C.J."/>
            <person name="Probst A.J."/>
            <person name="Thomas B.C."/>
            <person name="Singh A."/>
            <person name="Wilkins M.J."/>
            <person name="Karaoz U."/>
            <person name="Brodie E.L."/>
            <person name="Williams K.H."/>
            <person name="Hubbard S.S."/>
            <person name="Banfield J.F."/>
        </authorList>
    </citation>
    <scope>NUCLEOTIDE SEQUENCE [LARGE SCALE GENOMIC DNA]</scope>
</reference>
<dbReference type="Pfam" id="PF00072">
    <property type="entry name" value="Response_reg"/>
    <property type="match status" value="1"/>
</dbReference>
<comment type="caution">
    <text evidence="5">The sequence shown here is derived from an EMBL/GenBank/DDBJ whole genome shotgun (WGS) entry which is preliminary data.</text>
</comment>
<dbReference type="PROSITE" id="PS50110">
    <property type="entry name" value="RESPONSE_REGULATORY"/>
    <property type="match status" value="1"/>
</dbReference>
<evidence type="ECO:0000313" key="6">
    <source>
        <dbReference type="Proteomes" id="UP000178930"/>
    </source>
</evidence>
<dbReference type="Gene3D" id="3.40.50.2300">
    <property type="match status" value="1"/>
</dbReference>
<keyword evidence="1 3" id="KW-0597">Phosphoprotein</keyword>
<evidence type="ECO:0000313" key="5">
    <source>
        <dbReference type="EMBL" id="OGY45141.1"/>
    </source>
</evidence>
<dbReference type="STRING" id="1797532.A2729_00090"/>
<feature type="domain" description="Response regulatory" evidence="4">
    <location>
        <begin position="7"/>
        <end position="123"/>
    </location>
</feature>
<gene>
    <name evidence="5" type="ORF">A2729_00090</name>
</gene>
<dbReference type="Proteomes" id="UP000178930">
    <property type="component" value="Unassembled WGS sequence"/>
</dbReference>